<feature type="transmembrane region" description="Helical" evidence="2">
    <location>
        <begin position="12"/>
        <end position="29"/>
    </location>
</feature>
<keyword evidence="4" id="KW-1185">Reference proteome</keyword>
<reference evidence="3" key="1">
    <citation type="submission" date="2019-11" db="EMBL/GenBank/DDBJ databases">
        <authorList>
            <person name="Li J."/>
        </authorList>
    </citation>
    <scope>NUCLEOTIDE SEQUENCE</scope>
    <source>
        <strain evidence="3">B6B</strain>
    </source>
</reference>
<comment type="caution">
    <text evidence="3">The sequence shown here is derived from an EMBL/GenBank/DDBJ whole genome shotgun (WGS) entry which is preliminary data.</text>
</comment>
<dbReference type="EMBL" id="WJNG01000016">
    <property type="protein sequence ID" value="MRH44537.1"/>
    <property type="molecule type" value="Genomic_DNA"/>
</dbReference>
<name>A0A6A8DNB9_9BACI</name>
<feature type="transmembrane region" description="Helical" evidence="2">
    <location>
        <begin position="36"/>
        <end position="53"/>
    </location>
</feature>
<keyword evidence="2" id="KW-0472">Membrane</keyword>
<feature type="compositionally biased region" description="Polar residues" evidence="1">
    <location>
        <begin position="125"/>
        <end position="135"/>
    </location>
</feature>
<organism evidence="3 4">
    <name type="scientific">Aquibacillus halophilus</name>
    <dbReference type="NCBI Taxonomy" id="930132"/>
    <lineage>
        <taxon>Bacteria</taxon>
        <taxon>Bacillati</taxon>
        <taxon>Bacillota</taxon>
        <taxon>Bacilli</taxon>
        <taxon>Bacillales</taxon>
        <taxon>Bacillaceae</taxon>
        <taxon>Aquibacillus</taxon>
    </lineage>
</organism>
<proteinExistence type="predicted"/>
<dbReference type="Proteomes" id="UP000799092">
    <property type="component" value="Unassembled WGS sequence"/>
</dbReference>
<dbReference type="RefSeq" id="WP_153738149.1">
    <property type="nucleotide sequence ID" value="NZ_WJNG01000016.1"/>
</dbReference>
<evidence type="ECO:0000313" key="4">
    <source>
        <dbReference type="Proteomes" id="UP000799092"/>
    </source>
</evidence>
<protein>
    <recommendedName>
        <fullName evidence="5">Holin</fullName>
    </recommendedName>
</protein>
<evidence type="ECO:0000256" key="1">
    <source>
        <dbReference type="SAM" id="MobiDB-lite"/>
    </source>
</evidence>
<accession>A0A6A8DNB9</accession>
<sequence>MIDVNQLDPAHLATISAIVAALVTVLGNAFKLQTRYRSLLAIGIAFVLVFIPSFLLNKVLTALIIGLTASGVYSQVKPLKMLNNIEKLNNGKNSKKTNETLDSNLNSKTTNTKIPVSKDNRSSNDKISATNTYKG</sequence>
<keyword evidence="2" id="KW-1133">Transmembrane helix</keyword>
<feature type="region of interest" description="Disordered" evidence="1">
    <location>
        <begin position="89"/>
        <end position="135"/>
    </location>
</feature>
<dbReference type="OrthoDB" id="2926490at2"/>
<dbReference type="AlphaFoldDB" id="A0A6A8DNB9"/>
<feature type="compositionally biased region" description="Polar residues" evidence="1">
    <location>
        <begin position="100"/>
        <end position="114"/>
    </location>
</feature>
<evidence type="ECO:0000256" key="2">
    <source>
        <dbReference type="SAM" id="Phobius"/>
    </source>
</evidence>
<evidence type="ECO:0008006" key="5">
    <source>
        <dbReference type="Google" id="ProtNLM"/>
    </source>
</evidence>
<keyword evidence="2" id="KW-0812">Transmembrane</keyword>
<evidence type="ECO:0000313" key="3">
    <source>
        <dbReference type="EMBL" id="MRH44537.1"/>
    </source>
</evidence>
<gene>
    <name evidence="3" type="ORF">GH741_17980</name>
</gene>